<accession>A0ABR7P9U9</accession>
<organism evidence="3 4">
    <name type="scientific">Blautia stercoris</name>
    <dbReference type="NCBI Taxonomy" id="871664"/>
    <lineage>
        <taxon>Bacteria</taxon>
        <taxon>Bacillati</taxon>
        <taxon>Bacillota</taxon>
        <taxon>Clostridia</taxon>
        <taxon>Lachnospirales</taxon>
        <taxon>Lachnospiraceae</taxon>
        <taxon>Blautia</taxon>
    </lineage>
</organism>
<evidence type="ECO:0000313" key="4">
    <source>
        <dbReference type="Proteomes" id="UP000661649"/>
    </source>
</evidence>
<keyword evidence="4" id="KW-1185">Reference proteome</keyword>
<dbReference type="Pfam" id="PF09848">
    <property type="entry name" value="SLFN-g3_helicase"/>
    <property type="match status" value="1"/>
</dbReference>
<feature type="coiled-coil region" evidence="1">
    <location>
        <begin position="435"/>
        <end position="469"/>
    </location>
</feature>
<dbReference type="RefSeq" id="WP_187558449.1">
    <property type="nucleotide sequence ID" value="NZ_JACRTP010000002.1"/>
</dbReference>
<feature type="domain" description="Schlafen group 3-like DNA/RNA helicase" evidence="2">
    <location>
        <begin position="211"/>
        <end position="381"/>
    </location>
</feature>
<protein>
    <submittedName>
        <fullName evidence="3">ATP-binding protein</fullName>
    </submittedName>
</protein>
<evidence type="ECO:0000256" key="1">
    <source>
        <dbReference type="SAM" id="Coils"/>
    </source>
</evidence>
<dbReference type="EMBL" id="JACRTP010000002">
    <property type="protein sequence ID" value="MBC8628190.1"/>
    <property type="molecule type" value="Genomic_DNA"/>
</dbReference>
<proteinExistence type="predicted"/>
<evidence type="ECO:0000259" key="2">
    <source>
        <dbReference type="Pfam" id="PF09848"/>
    </source>
</evidence>
<reference evidence="3 4" key="1">
    <citation type="submission" date="2020-08" db="EMBL/GenBank/DDBJ databases">
        <title>Genome public.</title>
        <authorList>
            <person name="Liu C."/>
            <person name="Sun Q."/>
        </authorList>
    </citation>
    <scope>NUCLEOTIDE SEQUENCE [LARGE SCALE GENOMIC DNA]</scope>
    <source>
        <strain evidence="3 4">3_YM_SP_D4_24.mj</strain>
    </source>
</reference>
<dbReference type="SUPFAM" id="SSF52540">
    <property type="entry name" value="P-loop containing nucleoside triphosphate hydrolases"/>
    <property type="match status" value="1"/>
</dbReference>
<dbReference type="GO" id="GO:0005524">
    <property type="term" value="F:ATP binding"/>
    <property type="evidence" value="ECO:0007669"/>
    <property type="project" value="UniProtKB-KW"/>
</dbReference>
<comment type="caution">
    <text evidence="3">The sequence shown here is derived from an EMBL/GenBank/DDBJ whole genome shotgun (WGS) entry which is preliminary data.</text>
</comment>
<keyword evidence="3" id="KW-0547">Nucleotide-binding</keyword>
<keyword evidence="3" id="KW-0067">ATP-binding</keyword>
<keyword evidence="1" id="KW-0175">Coiled coil</keyword>
<feature type="coiled-coil region" evidence="1">
    <location>
        <begin position="32"/>
        <end position="59"/>
    </location>
</feature>
<dbReference type="Gene3D" id="3.40.50.300">
    <property type="entry name" value="P-loop containing nucleotide triphosphate hydrolases"/>
    <property type="match status" value="1"/>
</dbReference>
<name>A0ABR7P9U9_9FIRM</name>
<sequence>MKSISIYALTRNQKIECLQKLERHLSGRKYFLKMREWELDSMKELVKQLELQMSDVSALRFFYSFQIPKLGKEFDLLQIKEEQIVNIELKSGGVSEDAIKKQLLQNKYYLSVFGKSILSYTYISSQKRLIKLTNHDHIVDADWEQLCSALQKNSADYEGEIEDLFQAELYLISPLTEPVRFLEKEYFLTSQQRDIERQILKRVRAEKSGYFIFTGLPGTGKTLLLYDIAMKLSAKKQRVCMVHCGESEEKWKLLHERLQRIDFLSDKQLNHELQLKNYSGILVDEAHLLTLEKLEILLELSEHQPVIFSSDSEDMISPDEMDRSVMERIENLPQIQSFHLTNRIRTNAELSSFIQNILHLPDKKGTRNYPHVDVVYANEKKETKNLLKDYIRQGYEYQKNKGQIKENKEAEQLVMVLNDAYYYDEKGYLRTNVCKEEGKQEVRSLFHQLNQAKERLTLIIEKNEEVYEKILNLL</sequence>
<gene>
    <name evidence="3" type="ORF">H8712_06110</name>
</gene>
<dbReference type="Proteomes" id="UP000661649">
    <property type="component" value="Unassembled WGS sequence"/>
</dbReference>
<dbReference type="InterPro" id="IPR027417">
    <property type="entry name" value="P-loop_NTPase"/>
</dbReference>
<dbReference type="CDD" id="cd00009">
    <property type="entry name" value="AAA"/>
    <property type="match status" value="1"/>
</dbReference>
<evidence type="ECO:0000313" key="3">
    <source>
        <dbReference type="EMBL" id="MBC8628190.1"/>
    </source>
</evidence>
<dbReference type="InterPro" id="IPR018647">
    <property type="entry name" value="SLFN_3-like_DNA/RNA_helicase"/>
</dbReference>